<dbReference type="CDD" id="cd10017">
    <property type="entry name" value="B3_DNA"/>
    <property type="match status" value="1"/>
</dbReference>
<dbReference type="Pfam" id="PF02362">
    <property type="entry name" value="B3"/>
    <property type="match status" value="1"/>
</dbReference>
<dbReference type="PANTHER" id="PTHR31391:SF101">
    <property type="entry name" value="B3 DOMAIN-CONTAINING PROTEIN OS01G0234100"/>
    <property type="match status" value="1"/>
</dbReference>
<dbReference type="Proteomes" id="UP000326939">
    <property type="component" value="Chromosome 15"/>
</dbReference>
<dbReference type="SMART" id="SM01019">
    <property type="entry name" value="B3"/>
    <property type="match status" value="1"/>
</dbReference>
<dbReference type="GO" id="GO:0005634">
    <property type="term" value="C:nucleus"/>
    <property type="evidence" value="ECO:0007669"/>
    <property type="project" value="UniProtKB-SubCell"/>
</dbReference>
<evidence type="ECO:0000256" key="3">
    <source>
        <dbReference type="ARBA" id="ARBA00023125"/>
    </source>
</evidence>
<evidence type="ECO:0000256" key="5">
    <source>
        <dbReference type="ARBA" id="ARBA00023242"/>
    </source>
</evidence>
<comment type="caution">
    <text evidence="8">The sequence shown here is derived from an EMBL/GenBank/DDBJ whole genome shotgun (WGS) entry which is preliminary data.</text>
</comment>
<evidence type="ECO:0000256" key="2">
    <source>
        <dbReference type="ARBA" id="ARBA00023015"/>
    </source>
</evidence>
<dbReference type="PROSITE" id="PS50863">
    <property type="entry name" value="B3"/>
    <property type="match status" value="1"/>
</dbReference>
<keyword evidence="6" id="KW-0175">Coiled coil</keyword>
<reference evidence="9" key="1">
    <citation type="journal article" date="2019" name="Gigascience">
        <title>De novo genome assembly of the endangered Acer yangbiense, a plant species with extremely small populations endemic to Yunnan Province, China.</title>
        <authorList>
            <person name="Yang J."/>
            <person name="Wariss H.M."/>
            <person name="Tao L."/>
            <person name="Zhang R."/>
            <person name="Yun Q."/>
            <person name="Hollingsworth P."/>
            <person name="Dao Z."/>
            <person name="Luo G."/>
            <person name="Guo H."/>
            <person name="Ma Y."/>
            <person name="Sun W."/>
        </authorList>
    </citation>
    <scope>NUCLEOTIDE SEQUENCE [LARGE SCALE GENOMIC DNA]</scope>
    <source>
        <strain evidence="9">cv. br00</strain>
    </source>
</reference>
<protein>
    <recommendedName>
        <fullName evidence="7">TF-B3 domain-containing protein</fullName>
    </recommendedName>
</protein>
<evidence type="ECO:0000256" key="1">
    <source>
        <dbReference type="ARBA" id="ARBA00004123"/>
    </source>
</evidence>
<feature type="domain" description="TF-B3" evidence="7">
    <location>
        <begin position="63"/>
        <end position="154"/>
    </location>
</feature>
<dbReference type="InterPro" id="IPR003340">
    <property type="entry name" value="B3_DNA-bd"/>
</dbReference>
<dbReference type="PANTHER" id="PTHR31391">
    <property type="entry name" value="B3 DOMAIN-CONTAINING PROTEIN OS11G0197600-RELATED"/>
    <property type="match status" value="1"/>
</dbReference>
<gene>
    <name evidence="8" type="ORF">DKX38_022480</name>
</gene>
<organism evidence="8 9">
    <name type="scientific">Salix brachista</name>
    <dbReference type="NCBI Taxonomy" id="2182728"/>
    <lineage>
        <taxon>Eukaryota</taxon>
        <taxon>Viridiplantae</taxon>
        <taxon>Streptophyta</taxon>
        <taxon>Embryophyta</taxon>
        <taxon>Tracheophyta</taxon>
        <taxon>Spermatophyta</taxon>
        <taxon>Magnoliopsida</taxon>
        <taxon>eudicotyledons</taxon>
        <taxon>Gunneridae</taxon>
        <taxon>Pentapetalae</taxon>
        <taxon>rosids</taxon>
        <taxon>fabids</taxon>
        <taxon>Malpighiales</taxon>
        <taxon>Salicaceae</taxon>
        <taxon>Saliceae</taxon>
        <taxon>Salix</taxon>
    </lineage>
</organism>
<accession>A0A5N5JZM2</accession>
<evidence type="ECO:0000313" key="8">
    <source>
        <dbReference type="EMBL" id="KAB5524731.1"/>
    </source>
</evidence>
<dbReference type="AlphaFoldDB" id="A0A5N5JZM2"/>
<keyword evidence="5" id="KW-0539">Nucleus</keyword>
<proteinExistence type="predicted"/>
<evidence type="ECO:0000256" key="6">
    <source>
        <dbReference type="SAM" id="Coils"/>
    </source>
</evidence>
<dbReference type="InterPro" id="IPR044837">
    <property type="entry name" value="REM16-like"/>
</dbReference>
<keyword evidence="4" id="KW-0804">Transcription</keyword>
<keyword evidence="2" id="KW-0805">Transcription regulation</keyword>
<keyword evidence="3" id="KW-0238">DNA-binding</keyword>
<evidence type="ECO:0000256" key="4">
    <source>
        <dbReference type="ARBA" id="ARBA00023163"/>
    </source>
</evidence>
<dbReference type="Gene3D" id="2.40.330.10">
    <property type="entry name" value="DNA-binding pseudobarrel domain"/>
    <property type="match status" value="1"/>
</dbReference>
<evidence type="ECO:0000313" key="9">
    <source>
        <dbReference type="Proteomes" id="UP000326939"/>
    </source>
</evidence>
<keyword evidence="9" id="KW-1185">Reference proteome</keyword>
<dbReference type="InterPro" id="IPR015300">
    <property type="entry name" value="DNA-bd_pseudobarrel_sf"/>
</dbReference>
<name>A0A5N5JZM2_9ROSI</name>
<dbReference type="EMBL" id="VDCV01000015">
    <property type="protein sequence ID" value="KAB5524731.1"/>
    <property type="molecule type" value="Genomic_DNA"/>
</dbReference>
<evidence type="ECO:0000259" key="7">
    <source>
        <dbReference type="PROSITE" id="PS50863"/>
    </source>
</evidence>
<comment type="subcellular location">
    <subcellularLocation>
        <location evidence="1">Nucleus</location>
    </subcellularLocation>
</comment>
<dbReference type="SUPFAM" id="SSF101936">
    <property type="entry name" value="DNA-binding pseudobarrel domain"/>
    <property type="match status" value="1"/>
</dbReference>
<sequence length="427" mass="47797">MAMVVEANVHQLVPYDVSMKSESHKRRRDSSADQYANCEEDKADAMIRAKDIQANLAPEFPSIIKHMVPSNVTGGFCLNLGRKFCDAHLQEEDTTIFLEGEGGKSYPTKYLARKSGLSGGWRCFAIDHNLKGGDIVVFHLVNPTTFKVYIARVNGSQNENGALGLLKLEACVKPMNCISDAVHVENLSKGGEEMKNQVLKPLLLDNPEENSEKNMVIHVTDLGTRSVHSENESEDLGFEITDGIRLSESVVDFKEVKSFNDFDILVNGLVINCELSKRLQIKYYELCCSQKSFLHEHLLDGLNCKLVAGMLAETINIADAIRASKLTTSQNDFATWENTLKSFQGLGMNVGFLLARLGRLVTLSDKSKRVKVATLERVNAEMERRSLEAKLLEVKETMNRLDFEIETLEMNSENLGRVFEKMATAHW</sequence>
<feature type="coiled-coil region" evidence="6">
    <location>
        <begin position="370"/>
        <end position="411"/>
    </location>
</feature>
<dbReference type="GO" id="GO:0003677">
    <property type="term" value="F:DNA binding"/>
    <property type="evidence" value="ECO:0007669"/>
    <property type="project" value="UniProtKB-KW"/>
</dbReference>